<dbReference type="PANTHER" id="PTHR22617:SF23">
    <property type="entry name" value="CHEMOTAXIS PROTEIN CHEW"/>
    <property type="match status" value="1"/>
</dbReference>
<dbReference type="AlphaFoldDB" id="A0A944H5X0"/>
<dbReference type="Gene3D" id="2.40.50.180">
    <property type="entry name" value="CheA-289, Domain 4"/>
    <property type="match status" value="1"/>
</dbReference>
<dbReference type="InterPro" id="IPR039315">
    <property type="entry name" value="CheW"/>
</dbReference>
<dbReference type="SUPFAM" id="SSF50341">
    <property type="entry name" value="CheW-like"/>
    <property type="match status" value="1"/>
</dbReference>
<dbReference type="SMART" id="SM00260">
    <property type="entry name" value="CheW"/>
    <property type="match status" value="1"/>
</dbReference>
<sequence>MSPFLAFVVADQAFGLPLGAVHRALAAVAPRPLPAAPDIVCGIINVQGDIVPVIDMRRRLGLPEREIDPADRLLIVHTRRRTLALIVDRVGDLITCDDHDFIPVDRVVGGTRHVAGVVKTADGLLLIHDLDSFLSPAEAEALDDALAASP</sequence>
<evidence type="ECO:0000313" key="3">
    <source>
        <dbReference type="Proteomes" id="UP000694660"/>
    </source>
</evidence>
<feature type="domain" description="CheW-like" evidence="1">
    <location>
        <begin position="1"/>
        <end position="139"/>
    </location>
</feature>
<evidence type="ECO:0000313" key="2">
    <source>
        <dbReference type="EMBL" id="MBT0959559.1"/>
    </source>
</evidence>
<dbReference type="PANTHER" id="PTHR22617">
    <property type="entry name" value="CHEMOTAXIS SENSOR HISTIDINE KINASE-RELATED"/>
    <property type="match status" value="1"/>
</dbReference>
<dbReference type="Gene3D" id="2.30.30.40">
    <property type="entry name" value="SH3 Domains"/>
    <property type="match status" value="1"/>
</dbReference>
<evidence type="ECO:0000259" key="1">
    <source>
        <dbReference type="PROSITE" id="PS50851"/>
    </source>
</evidence>
<dbReference type="EMBL" id="JAEKFT010000001">
    <property type="protein sequence ID" value="MBT0959559.1"/>
    <property type="molecule type" value="Genomic_DNA"/>
</dbReference>
<keyword evidence="3" id="KW-1185">Reference proteome</keyword>
<dbReference type="Proteomes" id="UP000694660">
    <property type="component" value="Unassembled WGS sequence"/>
</dbReference>
<name>A0A944H5X0_DENI1</name>
<dbReference type="GO" id="GO:0005829">
    <property type="term" value="C:cytosol"/>
    <property type="evidence" value="ECO:0007669"/>
    <property type="project" value="TreeGrafter"/>
</dbReference>
<protein>
    <submittedName>
        <fullName evidence="2">Purine-binding chemotaxis protein CheW</fullName>
    </submittedName>
</protein>
<comment type="caution">
    <text evidence="2">The sequence shown here is derived from an EMBL/GenBank/DDBJ whole genome shotgun (WGS) entry which is preliminary data.</text>
</comment>
<reference evidence="3" key="1">
    <citation type="journal article" date="2022" name="ISME J.">
        <title>Genetic and phylogenetic analysis of dissimilatory iodate-reducing bacteria identifies potential niches across the world's oceans.</title>
        <authorList>
            <person name="Reyes-Umana V."/>
            <person name="Henning Z."/>
            <person name="Lee K."/>
            <person name="Barnum T.P."/>
            <person name="Coates J.D."/>
        </authorList>
    </citation>
    <scope>NUCLEOTIDE SEQUENCE [LARGE SCALE GENOMIC DNA]</scope>
    <source>
        <strain evidence="3">IR12</strain>
    </source>
</reference>
<dbReference type="Pfam" id="PF01584">
    <property type="entry name" value="CheW"/>
    <property type="match status" value="1"/>
</dbReference>
<dbReference type="RefSeq" id="WP_214359327.1">
    <property type="nucleotide sequence ID" value="NZ_JAEKFT010000001.1"/>
</dbReference>
<dbReference type="InterPro" id="IPR036061">
    <property type="entry name" value="CheW-like_dom_sf"/>
</dbReference>
<dbReference type="PROSITE" id="PS50851">
    <property type="entry name" value="CHEW"/>
    <property type="match status" value="1"/>
</dbReference>
<dbReference type="GO" id="GO:0006935">
    <property type="term" value="P:chemotaxis"/>
    <property type="evidence" value="ECO:0007669"/>
    <property type="project" value="InterPro"/>
</dbReference>
<accession>A0A944H5X0</accession>
<proteinExistence type="predicted"/>
<gene>
    <name evidence="2" type="ORF">I8J34_00120</name>
</gene>
<dbReference type="InterPro" id="IPR002545">
    <property type="entry name" value="CheW-lke_dom"/>
</dbReference>
<organism evidence="2 3">
    <name type="scientific">Denitromonas iodatirespirans</name>
    <dbReference type="NCBI Taxonomy" id="2795389"/>
    <lineage>
        <taxon>Bacteria</taxon>
        <taxon>Pseudomonadati</taxon>
        <taxon>Pseudomonadota</taxon>
        <taxon>Betaproteobacteria</taxon>
        <taxon>Rhodocyclales</taxon>
        <taxon>Zoogloeaceae</taxon>
        <taxon>Denitromonas</taxon>
    </lineage>
</organism>
<dbReference type="GO" id="GO:0007165">
    <property type="term" value="P:signal transduction"/>
    <property type="evidence" value="ECO:0007669"/>
    <property type="project" value="InterPro"/>
</dbReference>